<dbReference type="RefSeq" id="WP_004442697.1">
    <property type="nucleotide sequence ID" value="NC_022535.1"/>
</dbReference>
<dbReference type="GeneID" id="61455238"/>
<dbReference type="PATRIC" id="fig|424182.3.peg.2060"/>
<reference evidence="8" key="2">
    <citation type="submission" date="2013-08" db="EMBL/GenBank/DDBJ databases">
        <authorList>
            <person name="Sundararajan A."/>
        </authorList>
    </citation>
    <scope>NUCLEOTIDE SEQUENCE</scope>
    <source>
        <strain evidence="8">IRBG74</strain>
    </source>
</reference>
<comment type="similarity">
    <text evidence="2">Belongs to the class-I pyridoxal-phosphate-dependent aminotransferase family.</text>
</comment>
<dbReference type="GO" id="GO:0047536">
    <property type="term" value="F:2-aminoadipate transaminase activity"/>
    <property type="evidence" value="ECO:0007669"/>
    <property type="project" value="UniProtKB-EC"/>
</dbReference>
<dbReference type="EC" id="2.6.1.39" evidence="8"/>
<evidence type="ECO:0000313" key="11">
    <source>
        <dbReference type="Proteomes" id="UP000016944"/>
    </source>
</evidence>
<reference evidence="9" key="3">
    <citation type="submission" date="2019-07" db="EMBL/GenBank/DDBJ databases">
        <title>FDA dAtabase for Regulatory Grade micrObial Sequences (FDA-ARGOS): Supporting development and validation of Infectious Disease Dx tests.</title>
        <authorList>
            <person name="Bachman M."/>
            <person name="Young C."/>
            <person name="Tallon L."/>
            <person name="Sadzewicz L."/>
            <person name="Vavikolanu K."/>
            <person name="Mehta A."/>
            <person name="Aluvathingal J."/>
            <person name="Nadendla S."/>
            <person name="Nandy P."/>
            <person name="Geyer C."/>
            <person name="Yan Y."/>
            <person name="Sichtig H."/>
        </authorList>
    </citation>
    <scope>NUCLEOTIDE SEQUENCE</scope>
    <source>
        <strain evidence="9">FDAARGOS_618</strain>
    </source>
</reference>
<dbReference type="Gene3D" id="3.90.1150.10">
    <property type="entry name" value="Aspartate Aminotransferase, domain 1"/>
    <property type="match status" value="1"/>
</dbReference>
<keyword evidence="4 8" id="KW-0032">Aminotransferase</keyword>
<gene>
    <name evidence="8" type="primary">lysN</name>
    <name evidence="8" type="ORF">BN877_I2093</name>
    <name evidence="9" type="ORF">FOB26_28390</name>
    <name evidence="10" type="ORF">FOB41_07565</name>
</gene>
<dbReference type="InterPro" id="IPR015421">
    <property type="entry name" value="PyrdxlP-dep_Trfase_major"/>
</dbReference>
<reference evidence="8 11" key="1">
    <citation type="journal article" date="2013" name="Genome Announc.">
        <title>Complete Genome Sequence of the Sesbania Symbiont and Rice Growth-Promoting Endophyte Rhizobium sp. Strain IRBG74.</title>
        <authorList>
            <person name="Crook M.B."/>
            <person name="Mitra S."/>
            <person name="Ane J.M."/>
            <person name="Sadowsky M.J."/>
            <person name="Gyaneshwar P."/>
        </authorList>
    </citation>
    <scope>NUCLEOTIDE SEQUENCE [LARGE SCALE GENOMIC DNA]</scope>
    <source>
        <strain evidence="8 11">IRBG74</strain>
    </source>
</reference>
<dbReference type="InterPro" id="IPR050859">
    <property type="entry name" value="Class-I_PLP-dep_aminotransf"/>
</dbReference>
<reference evidence="10 12" key="4">
    <citation type="submission" date="2020-04" db="EMBL/GenBank/DDBJ databases">
        <title>FDA dAtabase for Regulatory Grade micrObial Sequences (FDA-ARGOS): Supporting development and validation of Infectious Disease Dx tests.</title>
        <authorList>
            <person name="Sciortino C."/>
            <person name="Tallon L."/>
            <person name="Sadzewicz L."/>
            <person name="Vavikolanu K."/>
            <person name="Mehta A."/>
            <person name="Aluvathingal J."/>
            <person name="Nadendla S."/>
            <person name="Nandy P."/>
            <person name="Geyer C."/>
            <person name="Yan Y."/>
            <person name="Sichtig H."/>
        </authorList>
    </citation>
    <scope>NUCLEOTIDE SEQUENCE [LARGE SCALE GENOMIC DNA]</scope>
    <source>
        <strain evidence="10 12">FDAARGOS_633</strain>
    </source>
</reference>
<dbReference type="GO" id="GO:1901605">
    <property type="term" value="P:alpha-amino acid metabolic process"/>
    <property type="evidence" value="ECO:0007669"/>
    <property type="project" value="TreeGrafter"/>
</dbReference>
<evidence type="ECO:0000313" key="10">
    <source>
        <dbReference type="EMBL" id="QIX20998.1"/>
    </source>
</evidence>
<dbReference type="CDD" id="cd00609">
    <property type="entry name" value="AAT_like"/>
    <property type="match status" value="1"/>
</dbReference>
<accession>U4PV45</accession>
<dbReference type="InterPro" id="IPR015422">
    <property type="entry name" value="PyrdxlP-dep_Trfase_small"/>
</dbReference>
<accession>A0A1L9CSN0</accession>
<dbReference type="Pfam" id="PF00155">
    <property type="entry name" value="Aminotran_1_2"/>
    <property type="match status" value="1"/>
</dbReference>
<dbReference type="EMBL" id="HG518322">
    <property type="protein sequence ID" value="CDI08984.1"/>
    <property type="molecule type" value="Genomic_DNA"/>
</dbReference>
<proteinExistence type="inferred from homology"/>
<evidence type="ECO:0000256" key="2">
    <source>
        <dbReference type="ARBA" id="ARBA00007441"/>
    </source>
</evidence>
<evidence type="ECO:0000256" key="6">
    <source>
        <dbReference type="ARBA" id="ARBA00022898"/>
    </source>
</evidence>
<dbReference type="PANTHER" id="PTHR42790">
    <property type="entry name" value="AMINOTRANSFERASE"/>
    <property type="match status" value="1"/>
</dbReference>
<dbReference type="AlphaFoldDB" id="A0A1L9CSN0"/>
<keyword evidence="6" id="KW-0663">Pyridoxal phosphate</keyword>
<dbReference type="Gene3D" id="3.40.640.10">
    <property type="entry name" value="Type I PLP-dependent aspartate aminotransferase-like (Major domain)"/>
    <property type="match status" value="1"/>
</dbReference>
<evidence type="ECO:0000313" key="8">
    <source>
        <dbReference type="EMBL" id="CDI08984.1"/>
    </source>
</evidence>
<dbReference type="InterPro" id="IPR015424">
    <property type="entry name" value="PyrdxlP-dep_Trfase"/>
</dbReference>
<evidence type="ECO:0000313" key="13">
    <source>
        <dbReference type="Proteomes" id="UP001155820"/>
    </source>
</evidence>
<evidence type="ECO:0000313" key="9">
    <source>
        <dbReference type="EMBL" id="NRF22978.1"/>
    </source>
</evidence>
<evidence type="ECO:0000313" key="12">
    <source>
        <dbReference type="Proteomes" id="UP000500870"/>
    </source>
</evidence>
<evidence type="ECO:0000256" key="4">
    <source>
        <dbReference type="ARBA" id="ARBA00022576"/>
    </source>
</evidence>
<dbReference type="Proteomes" id="UP000500870">
    <property type="component" value="Chromosome 1"/>
</dbReference>
<dbReference type="HOGENOM" id="CLU_017584_0_6_5"/>
<dbReference type="PANTHER" id="PTHR42790:SF19">
    <property type="entry name" value="KYNURENINE_ALPHA-AMINOADIPATE AMINOTRANSFERASE, MITOCHONDRIAL"/>
    <property type="match status" value="1"/>
</dbReference>
<name>A0A1L9CSN0_9HYPH</name>
<dbReference type="Proteomes" id="UP000016944">
    <property type="component" value="Chromosome I"/>
</dbReference>
<comment type="subunit">
    <text evidence="3">Homodimer.</text>
</comment>
<keyword evidence="13" id="KW-1185">Reference proteome</keyword>
<evidence type="ECO:0000256" key="3">
    <source>
        <dbReference type="ARBA" id="ARBA00011738"/>
    </source>
</evidence>
<dbReference type="FunFam" id="3.40.640.10:FF:000053">
    <property type="entry name" value="Aminotransferase, class I"/>
    <property type="match status" value="1"/>
</dbReference>
<dbReference type="KEGG" id="rir:BN877_I2093"/>
<dbReference type="InterPro" id="IPR004839">
    <property type="entry name" value="Aminotransferase_I/II_large"/>
</dbReference>
<dbReference type="GO" id="GO:0030170">
    <property type="term" value="F:pyridoxal phosphate binding"/>
    <property type="evidence" value="ECO:0007669"/>
    <property type="project" value="InterPro"/>
</dbReference>
<dbReference type="EMBL" id="CP050898">
    <property type="protein sequence ID" value="QIX20998.1"/>
    <property type="molecule type" value="Genomic_DNA"/>
</dbReference>
<organism evidence="8 11">
    <name type="scientific">Agrobacterium pusense</name>
    <dbReference type="NCBI Taxonomy" id="648995"/>
    <lineage>
        <taxon>Bacteria</taxon>
        <taxon>Pseudomonadati</taxon>
        <taxon>Pseudomonadota</taxon>
        <taxon>Alphaproteobacteria</taxon>
        <taxon>Hyphomicrobiales</taxon>
        <taxon>Rhizobiaceae</taxon>
        <taxon>Rhizobium/Agrobacterium group</taxon>
        <taxon>Agrobacterium</taxon>
    </lineage>
</organism>
<dbReference type="EMBL" id="JABRWM010000006">
    <property type="protein sequence ID" value="NRF22978.1"/>
    <property type="molecule type" value="Genomic_DNA"/>
</dbReference>
<sequence length="414" mass="44888">MLNWEQIFATRSSRMKASEIRELLKLLEQPDIISFAGGIPDPALFPAEEFQQAYAEIFSGAQVNAALQYSVSEGYKPLREWLAGEMDKIGIECTADNVFIVSGSQQGLDYLGKLFLSPKDTALVTWPTYLGALSAFNAYEPNYDQLNPGGNRTPEAYRETAAKLGGSVKFAYLSADFSNPTGETVDLAGRQKLLELADELDIAVIEDAAYQSLRYDGEAVPPIMALDIARSGGIENTRTIYCGSFSKTLAPGLRVGYIVASAPVIRKLVLMKQAADLHSSTINQIAIERVASRGFDKQVAKIKAAYSARRDAMLAALEKYMPKTTSWTKPEGGMFIWVTLPEGMDGAALLAKSIATEKVAFVPGRAFFADGSGTNTLRISFSCANEAMIEEGMKRLGRLIATAQAETAEVVPAI</sequence>
<comment type="cofactor">
    <cofactor evidence="1">
        <name>pyridoxal 5'-phosphate</name>
        <dbReference type="ChEBI" id="CHEBI:597326"/>
    </cofactor>
</comment>
<dbReference type="SUPFAM" id="SSF53383">
    <property type="entry name" value="PLP-dependent transferases"/>
    <property type="match status" value="1"/>
</dbReference>
<feature type="domain" description="Aminotransferase class I/classII large" evidence="7">
    <location>
        <begin position="65"/>
        <end position="396"/>
    </location>
</feature>
<dbReference type="Proteomes" id="UP001155820">
    <property type="component" value="Unassembled WGS sequence"/>
</dbReference>
<evidence type="ECO:0000256" key="1">
    <source>
        <dbReference type="ARBA" id="ARBA00001933"/>
    </source>
</evidence>
<keyword evidence="5 8" id="KW-0808">Transferase</keyword>
<protein>
    <submittedName>
        <fullName evidence="8">2-aminoadipate transaminase</fullName>
        <ecNumber evidence="8">2.6.1.39</ecNumber>
    </submittedName>
    <submittedName>
        <fullName evidence="9">PLP-dependent aminotransferase family protein</fullName>
    </submittedName>
</protein>
<evidence type="ECO:0000256" key="5">
    <source>
        <dbReference type="ARBA" id="ARBA00022679"/>
    </source>
</evidence>
<evidence type="ECO:0000259" key="7">
    <source>
        <dbReference type="Pfam" id="PF00155"/>
    </source>
</evidence>